<evidence type="ECO:0000259" key="7">
    <source>
        <dbReference type="Pfam" id="PF01895"/>
    </source>
</evidence>
<keyword evidence="2" id="KW-1003">Cell membrane</keyword>
<dbReference type="PANTHER" id="PTHR10010:SF46">
    <property type="entry name" value="SODIUM-DEPENDENT PHOSPHATE TRANSPORT PROTEIN 2B"/>
    <property type="match status" value="1"/>
</dbReference>
<evidence type="ECO:0000256" key="6">
    <source>
        <dbReference type="SAM" id="Phobius"/>
    </source>
</evidence>
<dbReference type="SUPFAM" id="SSF109755">
    <property type="entry name" value="PhoU-like"/>
    <property type="match status" value="1"/>
</dbReference>
<feature type="domain" description="PhoU" evidence="7">
    <location>
        <begin position="450"/>
        <end position="532"/>
    </location>
</feature>
<dbReference type="AlphaFoldDB" id="E0E3I6"/>
<feature type="transmembrane region" description="Helical" evidence="6">
    <location>
        <begin position="106"/>
        <end position="122"/>
    </location>
</feature>
<evidence type="ECO:0000256" key="4">
    <source>
        <dbReference type="ARBA" id="ARBA00022989"/>
    </source>
</evidence>
<dbReference type="RefSeq" id="WP_007789790.1">
    <property type="nucleotide sequence ID" value="NZ_ADGQ01000057.1"/>
</dbReference>
<dbReference type="PANTHER" id="PTHR10010">
    <property type="entry name" value="SOLUTE CARRIER FAMILY 34 SODIUM PHOSPHATE , MEMBER 2-RELATED"/>
    <property type="match status" value="1"/>
</dbReference>
<dbReference type="Gene3D" id="1.20.58.220">
    <property type="entry name" value="Phosphate transport system protein phou homolog 2, domain 2"/>
    <property type="match status" value="1"/>
</dbReference>
<dbReference type="Proteomes" id="UP000003244">
    <property type="component" value="Unassembled WGS sequence"/>
</dbReference>
<dbReference type="OrthoDB" id="9763003at2"/>
<organism evidence="8 9">
    <name type="scientific">Peptostreptococcus stomatis DSM 17678</name>
    <dbReference type="NCBI Taxonomy" id="596315"/>
    <lineage>
        <taxon>Bacteria</taxon>
        <taxon>Bacillati</taxon>
        <taxon>Bacillota</taxon>
        <taxon>Clostridia</taxon>
        <taxon>Peptostreptococcales</taxon>
        <taxon>Peptostreptococcaceae</taxon>
        <taxon>Peptostreptococcus</taxon>
    </lineage>
</organism>
<dbReference type="GO" id="GO:0005436">
    <property type="term" value="F:sodium:phosphate symporter activity"/>
    <property type="evidence" value="ECO:0007669"/>
    <property type="project" value="InterPro"/>
</dbReference>
<dbReference type="GO" id="GO:0005886">
    <property type="term" value="C:plasma membrane"/>
    <property type="evidence" value="ECO:0007669"/>
    <property type="project" value="UniProtKB-SubCell"/>
</dbReference>
<dbReference type="InterPro" id="IPR026022">
    <property type="entry name" value="PhoU_dom"/>
</dbReference>
<evidence type="ECO:0000313" key="9">
    <source>
        <dbReference type="Proteomes" id="UP000003244"/>
    </source>
</evidence>
<feature type="transmembrane region" description="Helical" evidence="6">
    <location>
        <begin position="134"/>
        <end position="152"/>
    </location>
</feature>
<keyword evidence="9" id="KW-1185">Reference proteome</keyword>
<dbReference type="InterPro" id="IPR003841">
    <property type="entry name" value="Na/Pi_transpt"/>
</dbReference>
<feature type="transmembrane region" description="Helical" evidence="6">
    <location>
        <begin position="46"/>
        <end position="70"/>
    </location>
</feature>
<dbReference type="Pfam" id="PF01895">
    <property type="entry name" value="PhoU"/>
    <property type="match status" value="2"/>
</dbReference>
<keyword evidence="4 6" id="KW-1133">Transmembrane helix</keyword>
<dbReference type="GO" id="GO:0044341">
    <property type="term" value="P:sodium-dependent phosphate transport"/>
    <property type="evidence" value="ECO:0007669"/>
    <property type="project" value="InterPro"/>
</dbReference>
<evidence type="ECO:0000256" key="3">
    <source>
        <dbReference type="ARBA" id="ARBA00022692"/>
    </source>
</evidence>
<keyword evidence="3 6" id="KW-0812">Transmembrane</keyword>
<comment type="caution">
    <text evidence="8">The sequence shown here is derived from an EMBL/GenBank/DDBJ whole genome shotgun (WGS) entry which is preliminary data.</text>
</comment>
<name>E0E3I6_9FIRM</name>
<evidence type="ECO:0000256" key="2">
    <source>
        <dbReference type="ARBA" id="ARBA00022475"/>
    </source>
</evidence>
<comment type="subcellular location">
    <subcellularLocation>
        <location evidence="1">Cell membrane</location>
        <topology evidence="1">Multi-pass membrane protein</topology>
    </subcellularLocation>
</comment>
<feature type="transmembrane region" description="Helical" evidence="6">
    <location>
        <begin position="243"/>
        <end position="262"/>
    </location>
</feature>
<dbReference type="STRING" id="596315.HMPREF0634_0480"/>
<feature type="transmembrane region" description="Helical" evidence="6">
    <location>
        <begin position="282"/>
        <end position="300"/>
    </location>
</feature>
<dbReference type="GeneID" id="84800824"/>
<dbReference type="NCBIfam" id="TIGR00704">
    <property type="entry name" value="NaPi_cotrn_rel"/>
    <property type="match status" value="1"/>
</dbReference>
<dbReference type="EMBL" id="ADGQ01000057">
    <property type="protein sequence ID" value="EFM64510.1"/>
    <property type="molecule type" value="Genomic_DNA"/>
</dbReference>
<dbReference type="InterPro" id="IPR038078">
    <property type="entry name" value="PhoU-like_sf"/>
</dbReference>
<protein>
    <submittedName>
        <fullName evidence="8">Na/Pi-cotransporter II-like protein</fullName>
    </submittedName>
</protein>
<feature type="transmembrane region" description="Helical" evidence="6">
    <location>
        <begin position="172"/>
        <end position="198"/>
    </location>
</feature>
<feature type="domain" description="PhoU" evidence="7">
    <location>
        <begin position="344"/>
        <end position="429"/>
    </location>
</feature>
<dbReference type="Pfam" id="PF02690">
    <property type="entry name" value="Na_Pi_cotrans"/>
    <property type="match status" value="2"/>
</dbReference>
<proteinExistence type="predicted"/>
<dbReference type="NCBIfam" id="NF037997">
    <property type="entry name" value="Na_Pi_symport"/>
    <property type="match status" value="1"/>
</dbReference>
<keyword evidence="5 6" id="KW-0472">Membrane</keyword>
<sequence>MNIAISLIGGLGMFLYGMNVMGDGLQKAAGEKLKKIIEMLTTNKIMGVLVGTLVTAIIQSSSATTVMTIGFVNAGIMSLQQAVGVIMGANVGTTVTAQLVSFNIEKYAPMAIGIGMAFWFFTKKKNVKNISEILIGFGILFVGMNFMKAAAAPVSEMPQVHDAMLYLSKNPVLGILAGFVITGTIQSSSASIGILIVLASQGLLPITAALPVLYGDNIGTCVTSLLSTVGASRNARRAAIMHLCFNVIGTLLFIIVLSKPIVALVTSIDPTNVPRQIANAHTLFNVVNVIVLLPFSSYLVKLATKLVPYTEDEDLENIHTTKFLDERILETPSIALSNTVDEVIRMASRSTRALDSAYDAVKTFSHEKREKTFEYEKMINTLQLDITNFLFALSNRNLSDLERIKADVLFHIVNDIERVGDHADNIAEISQFMEDKKVKFTDDATKELDTLFELASKNFYDSITALKTSDFELAATITDREREINILEQNARNSHMVRLRSGTCSVEAGIYFLDIISNLERISDHSINITEELGRMSGHVSL</sequence>
<evidence type="ECO:0000256" key="5">
    <source>
        <dbReference type="ARBA" id="ARBA00023136"/>
    </source>
</evidence>
<accession>E0E3I6</accession>
<reference evidence="8 9" key="1">
    <citation type="submission" date="2010-08" db="EMBL/GenBank/DDBJ databases">
        <authorList>
            <person name="Harkins D.M."/>
            <person name="Madupu R."/>
            <person name="Durkin A.S."/>
            <person name="Torralba M."/>
            <person name="Methe B."/>
            <person name="Sutton G.G."/>
            <person name="Nelson K.E."/>
        </authorList>
    </citation>
    <scope>NUCLEOTIDE SEQUENCE [LARGE SCALE GENOMIC DNA]</scope>
    <source>
        <strain evidence="8 9">DSM 17678</strain>
    </source>
</reference>
<gene>
    <name evidence="8" type="ORF">HMPREF0634_0480</name>
</gene>
<evidence type="ECO:0000313" key="8">
    <source>
        <dbReference type="EMBL" id="EFM64510.1"/>
    </source>
</evidence>
<evidence type="ECO:0000256" key="1">
    <source>
        <dbReference type="ARBA" id="ARBA00004651"/>
    </source>
</evidence>
<dbReference type="eggNOG" id="COG1283">
    <property type="taxonomic scope" value="Bacteria"/>
</dbReference>
<dbReference type="InterPro" id="IPR004633">
    <property type="entry name" value="NaPi_cotrn-rel/YqeW-like"/>
</dbReference>